<evidence type="ECO:0000313" key="1">
    <source>
        <dbReference type="EMBL" id="SDN19596.1"/>
    </source>
</evidence>
<name>A0A1G9ZG93_9ACTO</name>
<dbReference type="RefSeq" id="WP_092531966.1">
    <property type="nucleotide sequence ID" value="NZ_FNIM01000001.1"/>
</dbReference>
<gene>
    <name evidence="1" type="ORF">SAMN05216355_101160</name>
</gene>
<sequence length="312" mass="35932">MEVRHALKKFVPHWALSRGLRVLHGRNCRLKPEEYRAALVQWCWLIRRPCDLDNPRTLADKIHWLKLYDSTPLKGRLADKFLVREWVSQRIGAEYLVPLLGVWDDPDDIDFDVLPDSFVLKATHGSGWNIVVHDKSELDVARTRRTLADWLTWRHAMRGGFELHYEFCEPRIVCEALLEDGSGGLRDYKFMTFDGVVQFIFVVDGRHSNIVRGTYLPGWVRAPFEYRGAAGLAGEMDPPVRLDEMTRLAEELGKGFACARVDFYEVDGRVFFGEITFTDANGTSYFEPDVYDARFGDKLVLPEKKAFKGVML</sequence>
<organism evidence="1 2">
    <name type="scientific">Actinomyces ruminicola</name>
    <dbReference type="NCBI Taxonomy" id="332524"/>
    <lineage>
        <taxon>Bacteria</taxon>
        <taxon>Bacillati</taxon>
        <taxon>Actinomycetota</taxon>
        <taxon>Actinomycetes</taxon>
        <taxon>Actinomycetales</taxon>
        <taxon>Actinomycetaceae</taxon>
        <taxon>Actinomyces</taxon>
    </lineage>
</organism>
<dbReference type="Proteomes" id="UP000198541">
    <property type="component" value="Unassembled WGS sequence"/>
</dbReference>
<reference evidence="2" key="1">
    <citation type="submission" date="2016-10" db="EMBL/GenBank/DDBJ databases">
        <authorList>
            <person name="Varghese N."/>
            <person name="Submissions S."/>
        </authorList>
    </citation>
    <scope>NUCLEOTIDE SEQUENCE [LARGE SCALE GENOMIC DNA]</scope>
    <source>
        <strain evidence="2">DSM 27982</strain>
    </source>
</reference>
<dbReference type="Pfam" id="PF14305">
    <property type="entry name" value="ATPgrasp_TupA"/>
    <property type="match status" value="1"/>
</dbReference>
<protein>
    <submittedName>
        <fullName evidence="1">TupA-like ATPgrasp</fullName>
    </submittedName>
</protein>
<keyword evidence="2" id="KW-1185">Reference proteome</keyword>
<dbReference type="InterPro" id="IPR029465">
    <property type="entry name" value="ATPgrasp_TupA"/>
</dbReference>
<accession>A0A1G9ZG93</accession>
<proteinExistence type="predicted"/>
<evidence type="ECO:0000313" key="2">
    <source>
        <dbReference type="Proteomes" id="UP000198541"/>
    </source>
</evidence>
<dbReference type="AlphaFoldDB" id="A0A1G9ZG93"/>
<dbReference type="EMBL" id="FNIM01000001">
    <property type="protein sequence ID" value="SDN19596.1"/>
    <property type="molecule type" value="Genomic_DNA"/>
</dbReference>